<dbReference type="AlphaFoldDB" id="A0AA37WMX5"/>
<protein>
    <recommendedName>
        <fullName evidence="1">AB hydrolase-1 domain-containing protein</fullName>
    </recommendedName>
</protein>
<dbReference type="Proteomes" id="UP001156870">
    <property type="component" value="Unassembled WGS sequence"/>
</dbReference>
<dbReference type="SUPFAM" id="SSF53474">
    <property type="entry name" value="alpha/beta-Hydrolases"/>
    <property type="match status" value="1"/>
</dbReference>
<gene>
    <name evidence="2" type="ORF">GCM10007877_32630</name>
</gene>
<dbReference type="Gene3D" id="3.40.50.1820">
    <property type="entry name" value="alpha/beta hydrolase"/>
    <property type="match status" value="1"/>
</dbReference>
<evidence type="ECO:0000259" key="1">
    <source>
        <dbReference type="Pfam" id="PF00561"/>
    </source>
</evidence>
<dbReference type="RefSeq" id="WP_232593980.1">
    <property type="nucleotide sequence ID" value="NZ_BSPD01000080.1"/>
</dbReference>
<name>A0AA37WMX5_9GAMM</name>
<evidence type="ECO:0000313" key="3">
    <source>
        <dbReference type="Proteomes" id="UP001156870"/>
    </source>
</evidence>
<organism evidence="2 3">
    <name type="scientific">Marinibactrum halimedae</name>
    <dbReference type="NCBI Taxonomy" id="1444977"/>
    <lineage>
        <taxon>Bacteria</taxon>
        <taxon>Pseudomonadati</taxon>
        <taxon>Pseudomonadota</taxon>
        <taxon>Gammaproteobacteria</taxon>
        <taxon>Cellvibrionales</taxon>
        <taxon>Cellvibrionaceae</taxon>
        <taxon>Marinibactrum</taxon>
    </lineage>
</organism>
<dbReference type="InterPro" id="IPR029058">
    <property type="entry name" value="AB_hydrolase_fold"/>
</dbReference>
<comment type="caution">
    <text evidence="2">The sequence shown here is derived from an EMBL/GenBank/DDBJ whole genome shotgun (WGS) entry which is preliminary data.</text>
</comment>
<keyword evidence="3" id="KW-1185">Reference proteome</keyword>
<proteinExistence type="predicted"/>
<dbReference type="Pfam" id="PF00561">
    <property type="entry name" value="Abhydrolase_1"/>
    <property type="match status" value="1"/>
</dbReference>
<reference evidence="2 3" key="1">
    <citation type="journal article" date="2014" name="Int. J. Syst. Evol. Microbiol.">
        <title>Complete genome sequence of Corynebacterium casei LMG S-19264T (=DSM 44701T), isolated from a smear-ripened cheese.</title>
        <authorList>
            <consortium name="US DOE Joint Genome Institute (JGI-PGF)"/>
            <person name="Walter F."/>
            <person name="Albersmeier A."/>
            <person name="Kalinowski J."/>
            <person name="Ruckert C."/>
        </authorList>
    </citation>
    <scope>NUCLEOTIDE SEQUENCE [LARGE SCALE GENOMIC DNA]</scope>
    <source>
        <strain evidence="2 3">NBRC 110095</strain>
    </source>
</reference>
<feature type="domain" description="AB hydrolase-1" evidence="1">
    <location>
        <begin position="85"/>
        <end position="218"/>
    </location>
</feature>
<accession>A0AA37WMX5</accession>
<evidence type="ECO:0000313" key="2">
    <source>
        <dbReference type="EMBL" id="GLS27544.1"/>
    </source>
</evidence>
<dbReference type="InterPro" id="IPR000073">
    <property type="entry name" value="AB_hydrolase_1"/>
</dbReference>
<sequence length="298" mass="33892">MNEQSQQAMKAMLHVMGEASRTPILRRPSDYDMKYEDVFFPAMDGTVIEGWFIPGSSDNIIIVNHFKGANRYGLPGHLEPWSIGGPGFEVNFLPLYKALHEAGYNILTYDLRGNGLSAPGPHPIIGSGLIEYRDVIGALRYVRSREETKNMDISIYTQCYGANSTFTAIHKHPEEFEGIKSMMALQPLSAKAFIDGGVTAAGIPAETWETEYEKLTSIRTSDIDMPTFAKSINFPTFLVQVRDDFLTKPYDMEDIFESIPVEEKKLFWIEDTNIRTEAYRYFSNDPSQVIEWFDKHMK</sequence>
<dbReference type="EMBL" id="BSPD01000080">
    <property type="protein sequence ID" value="GLS27544.1"/>
    <property type="molecule type" value="Genomic_DNA"/>
</dbReference>